<dbReference type="AlphaFoldDB" id="A0A212AAG2"/>
<keyword evidence="3" id="KW-1185">Reference proteome</keyword>
<proteinExistence type="predicted"/>
<dbReference type="Pfam" id="PF08019">
    <property type="entry name" value="EptA_B_N"/>
    <property type="match status" value="1"/>
</dbReference>
<dbReference type="InterPro" id="IPR012549">
    <property type="entry name" value="EptA-like_N"/>
</dbReference>
<sequence>MARNIFEATATESSHLITPEAVAHITMTGVVPPPAAAGCLRNRSWGSGRASS</sequence>
<comment type="caution">
    <text evidence="2">The sequence shown here is derived from an EMBL/GenBank/DDBJ whole genome shotgun (WGS) entry which is preliminary data.</text>
</comment>
<dbReference type="EMBL" id="NIPW01000023">
    <property type="protein sequence ID" value="OWJ77156.1"/>
    <property type="molecule type" value="Genomic_DNA"/>
</dbReference>
<gene>
    <name evidence="2" type="ORF">CDV49_12120</name>
</gene>
<evidence type="ECO:0000313" key="3">
    <source>
        <dbReference type="Proteomes" id="UP000196878"/>
    </source>
</evidence>
<reference evidence="2 3" key="1">
    <citation type="submission" date="2016-12" db="EMBL/GenBank/DDBJ databases">
        <title>Comparison of Traditional DNA-DNA Hybridization with In Silico Genomic Analysis.</title>
        <authorList>
            <person name="Nicholson A.C."/>
            <person name="Humrighouse B.W."/>
            <person name="Graziano J."/>
            <person name="Lasker B."/>
            <person name="Whitney A.M."/>
            <person name="Mcquiston J.R."/>
        </authorList>
    </citation>
    <scope>NUCLEOTIDE SEQUENCE [LARGE SCALE GENOMIC DNA]</scope>
    <source>
        <strain evidence="2 3">H2240</strain>
    </source>
</reference>
<dbReference type="RefSeq" id="WP_088215693.1">
    <property type="nucleotide sequence ID" value="NZ_NIPW01000023.1"/>
</dbReference>
<evidence type="ECO:0000313" key="2">
    <source>
        <dbReference type="EMBL" id="OWJ77156.1"/>
    </source>
</evidence>
<dbReference type="OrthoDB" id="9786870at2"/>
<accession>A0A212AAG2</accession>
<name>A0A212AAG2_9RHOB</name>
<dbReference type="GO" id="GO:0016020">
    <property type="term" value="C:membrane"/>
    <property type="evidence" value="ECO:0007669"/>
    <property type="project" value="InterPro"/>
</dbReference>
<dbReference type="Proteomes" id="UP000196878">
    <property type="component" value="Unassembled WGS sequence"/>
</dbReference>
<evidence type="ECO:0000259" key="1">
    <source>
        <dbReference type="Pfam" id="PF08019"/>
    </source>
</evidence>
<protein>
    <recommendedName>
        <fullName evidence="1">Phosphoethanolamine transferase N-terminal domain-containing protein</fullName>
    </recommendedName>
</protein>
<organism evidence="2 3">
    <name type="scientific">Haematobacter genomosp. 1</name>
    <dbReference type="NCBI Taxonomy" id="366618"/>
    <lineage>
        <taxon>Bacteria</taxon>
        <taxon>Pseudomonadati</taxon>
        <taxon>Pseudomonadota</taxon>
        <taxon>Alphaproteobacteria</taxon>
        <taxon>Rhodobacterales</taxon>
        <taxon>Paracoccaceae</taxon>
        <taxon>Haematobacter</taxon>
    </lineage>
</organism>
<feature type="domain" description="Phosphoethanolamine transferase N-terminal" evidence="1">
    <location>
        <begin position="1"/>
        <end position="32"/>
    </location>
</feature>